<dbReference type="InterPro" id="IPR002912">
    <property type="entry name" value="ACT_dom"/>
</dbReference>
<dbReference type="GO" id="GO:0050661">
    <property type="term" value="F:NADP binding"/>
    <property type="evidence" value="ECO:0007669"/>
    <property type="project" value="InterPro"/>
</dbReference>
<keyword evidence="9 15" id="KW-0560">Oxidoreductase</keyword>
<accession>A0A0H3FYK2</accession>
<dbReference type="PROSITE" id="PS51257">
    <property type="entry name" value="PROKAR_LIPOPROTEIN"/>
    <property type="match status" value="1"/>
</dbReference>
<evidence type="ECO:0000313" key="16">
    <source>
        <dbReference type="Proteomes" id="UP000001494"/>
    </source>
</evidence>
<dbReference type="Gene3D" id="3.30.360.10">
    <property type="entry name" value="Dihydrodipicolinate Reductase, domain 2"/>
    <property type="match status" value="1"/>
</dbReference>
<dbReference type="GO" id="GO:0009088">
    <property type="term" value="P:threonine biosynthetic process"/>
    <property type="evidence" value="ECO:0007669"/>
    <property type="project" value="UniProtKB-UniPathway"/>
</dbReference>
<keyword evidence="8 12" id="KW-0521">NADP</keyword>
<evidence type="ECO:0000256" key="1">
    <source>
        <dbReference type="ARBA" id="ARBA00005056"/>
    </source>
</evidence>
<evidence type="ECO:0000256" key="11">
    <source>
        <dbReference type="PIRSR" id="PIRSR000098-1"/>
    </source>
</evidence>
<dbReference type="SUPFAM" id="SSF51735">
    <property type="entry name" value="NAD(P)-binding Rossmann-fold domains"/>
    <property type="match status" value="1"/>
</dbReference>
<dbReference type="Gene3D" id="3.40.50.720">
    <property type="entry name" value="NAD(P)-binding Rossmann-like Domain"/>
    <property type="match status" value="1"/>
</dbReference>
<dbReference type="GO" id="GO:0004412">
    <property type="term" value="F:homoserine dehydrogenase activity"/>
    <property type="evidence" value="ECO:0007669"/>
    <property type="project" value="UniProtKB-EC"/>
</dbReference>
<protein>
    <recommendedName>
        <fullName evidence="5">Homoserine dehydrogenase</fullName>
        <ecNumber evidence="4">1.1.1.3</ecNumber>
    </recommendedName>
</protein>
<evidence type="ECO:0000256" key="9">
    <source>
        <dbReference type="ARBA" id="ARBA00023002"/>
    </source>
</evidence>
<evidence type="ECO:0000256" key="5">
    <source>
        <dbReference type="ARBA" id="ARBA00013376"/>
    </source>
</evidence>
<dbReference type="OrthoDB" id="9808167at2"/>
<dbReference type="KEGG" id="zmm:Zmob_1010"/>
<dbReference type="SUPFAM" id="SSF55347">
    <property type="entry name" value="Glyceraldehyde-3-phosphate dehydrogenase-like, C-terminal domain"/>
    <property type="match status" value="1"/>
</dbReference>
<feature type="binding site" evidence="12">
    <location>
        <position position="107"/>
    </location>
    <ligand>
        <name>NADPH</name>
        <dbReference type="ChEBI" id="CHEBI:57783"/>
    </ligand>
</feature>
<evidence type="ECO:0000256" key="12">
    <source>
        <dbReference type="PIRSR" id="PIRSR000098-2"/>
    </source>
</evidence>
<dbReference type="InterPro" id="IPR016204">
    <property type="entry name" value="HDH"/>
</dbReference>
<evidence type="ECO:0000256" key="13">
    <source>
        <dbReference type="RuleBase" id="RU004171"/>
    </source>
</evidence>
<keyword evidence="6" id="KW-0028">Amino-acid biosynthesis</keyword>
<dbReference type="PANTHER" id="PTHR43331:SF1">
    <property type="entry name" value="HOMOSERINE DEHYDROGENASE"/>
    <property type="match status" value="1"/>
</dbReference>
<dbReference type="Pfam" id="PF03447">
    <property type="entry name" value="NAD_binding_3"/>
    <property type="match status" value="1"/>
</dbReference>
<dbReference type="InterPro" id="IPR005106">
    <property type="entry name" value="Asp/hSer_DH_NAD-bd"/>
</dbReference>
<dbReference type="CDD" id="cd04881">
    <property type="entry name" value="ACT_HSDH-Hom"/>
    <property type="match status" value="1"/>
</dbReference>
<comment type="similarity">
    <text evidence="3 13">Belongs to the homoserine dehydrogenase family.</text>
</comment>
<dbReference type="UniPathway" id="UPA00051">
    <property type="reaction ID" value="UER00465"/>
</dbReference>
<comment type="pathway">
    <text evidence="2">Amino-acid biosynthesis; L-methionine biosynthesis via de novo pathway; L-homoserine from L-aspartate: step 3/3.</text>
</comment>
<feature type="active site" description="Proton donor" evidence="11">
    <location>
        <position position="207"/>
    </location>
</feature>
<feature type="domain" description="ACT" evidence="14">
    <location>
        <begin position="351"/>
        <end position="426"/>
    </location>
</feature>
<dbReference type="PIRSF" id="PIRSF000098">
    <property type="entry name" value="Homoser_dehydrog"/>
    <property type="match status" value="1"/>
</dbReference>
<dbReference type="PROSITE" id="PS01042">
    <property type="entry name" value="HOMOSER_DHGENASE"/>
    <property type="match status" value="1"/>
</dbReference>
<evidence type="ECO:0000256" key="8">
    <source>
        <dbReference type="ARBA" id="ARBA00022857"/>
    </source>
</evidence>
<gene>
    <name evidence="15" type="ordered locus">Zmob_1010</name>
</gene>
<dbReference type="eggNOG" id="COG0460">
    <property type="taxonomic scope" value="Bacteria"/>
</dbReference>
<evidence type="ECO:0000256" key="3">
    <source>
        <dbReference type="ARBA" id="ARBA00006753"/>
    </source>
</evidence>
<keyword evidence="7" id="KW-0791">Threonine biosynthesis</keyword>
<dbReference type="InterPro" id="IPR019811">
    <property type="entry name" value="HDH_CS"/>
</dbReference>
<dbReference type="PROSITE" id="PS51671">
    <property type="entry name" value="ACT"/>
    <property type="match status" value="1"/>
</dbReference>
<organism evidence="15 16">
    <name type="scientific">Zymomonas mobilis subsp. mobilis (strain ATCC 10988 / DSM 424 / LMG 404 / NCIMB 8938 / NRRL B-806 / ZM1)</name>
    <dbReference type="NCBI Taxonomy" id="555217"/>
    <lineage>
        <taxon>Bacteria</taxon>
        <taxon>Pseudomonadati</taxon>
        <taxon>Pseudomonadota</taxon>
        <taxon>Alphaproteobacteria</taxon>
        <taxon>Sphingomonadales</taxon>
        <taxon>Zymomonadaceae</taxon>
        <taxon>Zymomonas</taxon>
    </lineage>
</organism>
<dbReference type="Pfam" id="PF00742">
    <property type="entry name" value="Homoserine_dh"/>
    <property type="match status" value="1"/>
</dbReference>
<sequence length="430" mass="45494">MVQGLRIALAGLGTVGCGVLKLLKDNADLIERRTGRKIEVIAISARNKNRDRGIDLSRYDWVDDVVDLPKRDDIDLVIELIGGSEGPALELARACLKKGIALITANKAMIAHHGMELAELAESSQIPFAYEAAVAGGIPIIKGVKEGAAANEISQIFGILNGTSNFILTTMEKDKRGFEDVLAEAQALGYAEADPTFDIEGIDAAHKLAILSTLAFGTKLDFDSVKTSGIQTVTLSDMQKAAQMGYKIRLIGQAKKNTQGLFQKVSPCLVPCHHPLAQADGSLNAVVAQGNQVGRLLFEGAGAGAGPTASAVVADLVDIARGGYATPFGIPVQYLEKADTEKADSDKQSVYIRLSIANTAQAVSKLVVLLADADISLESLNQQEGQDQETSDVILVTKACTSEAIENLVKAFNGLAEIKSAPVTMDILNI</sequence>
<dbReference type="FunFam" id="3.30.360.10:FF:000005">
    <property type="entry name" value="Homoserine dehydrogenase"/>
    <property type="match status" value="1"/>
</dbReference>
<dbReference type="Gene3D" id="3.30.70.260">
    <property type="match status" value="1"/>
</dbReference>
<dbReference type="NCBIfam" id="NF004976">
    <property type="entry name" value="PRK06349.1"/>
    <property type="match status" value="1"/>
</dbReference>
<feature type="binding site" evidence="12">
    <location>
        <begin position="10"/>
        <end position="17"/>
    </location>
    <ligand>
        <name>NADP(+)</name>
        <dbReference type="ChEBI" id="CHEBI:58349"/>
    </ligand>
</feature>
<evidence type="ECO:0000256" key="4">
    <source>
        <dbReference type="ARBA" id="ARBA00013213"/>
    </source>
</evidence>
<dbReference type="EC" id="1.1.1.3" evidence="4"/>
<evidence type="ECO:0000256" key="2">
    <source>
        <dbReference type="ARBA" id="ARBA00005062"/>
    </source>
</evidence>
<evidence type="ECO:0000256" key="6">
    <source>
        <dbReference type="ARBA" id="ARBA00022605"/>
    </source>
</evidence>
<dbReference type="EMBL" id="CP002850">
    <property type="protein sequence ID" value="AEH62845.1"/>
    <property type="molecule type" value="Genomic_DNA"/>
</dbReference>
<evidence type="ECO:0000256" key="7">
    <source>
        <dbReference type="ARBA" id="ARBA00022697"/>
    </source>
</evidence>
<dbReference type="GO" id="GO:0009086">
    <property type="term" value="P:methionine biosynthetic process"/>
    <property type="evidence" value="ECO:0007669"/>
    <property type="project" value="UniProtKB-KW"/>
</dbReference>
<dbReference type="UniPathway" id="UPA00050">
    <property type="reaction ID" value="UER00063"/>
</dbReference>
<dbReference type="AlphaFoldDB" id="A0A0H3FYK2"/>
<keyword evidence="10" id="KW-0486">Methionine biosynthesis</keyword>
<evidence type="ECO:0000313" key="15">
    <source>
        <dbReference type="EMBL" id="AEH62845.1"/>
    </source>
</evidence>
<feature type="binding site" evidence="12">
    <location>
        <position position="192"/>
    </location>
    <ligand>
        <name>L-homoserine</name>
        <dbReference type="ChEBI" id="CHEBI:57476"/>
    </ligand>
</feature>
<dbReference type="RefSeq" id="WP_014500829.1">
    <property type="nucleotide sequence ID" value="NC_017262.1"/>
</dbReference>
<proteinExistence type="inferred from homology"/>
<comment type="pathway">
    <text evidence="1">Amino-acid biosynthesis; L-threonine biosynthesis; L-threonine from L-aspartate: step 3/5.</text>
</comment>
<dbReference type="PANTHER" id="PTHR43331">
    <property type="entry name" value="HOMOSERINE DEHYDROGENASE"/>
    <property type="match status" value="1"/>
</dbReference>
<dbReference type="InterPro" id="IPR001342">
    <property type="entry name" value="HDH_cat"/>
</dbReference>
<dbReference type="InterPro" id="IPR036291">
    <property type="entry name" value="NAD(P)-bd_dom_sf"/>
</dbReference>
<dbReference type="Proteomes" id="UP000001494">
    <property type="component" value="Chromosome"/>
</dbReference>
<reference evidence="15 16" key="1">
    <citation type="journal article" date="2011" name="J. Bacteriol.">
        <title>Genome sequence of the ethanol-producing Zymomonas mobilis subsp. mobilis lectotype strain ATCC 10988.</title>
        <authorList>
            <person name="Pappas K.M."/>
            <person name="Kouvelis V.N."/>
            <person name="Saunders E."/>
            <person name="Brettin T.S."/>
            <person name="Bruce D."/>
            <person name="Detter C."/>
            <person name="Balakireva M."/>
            <person name="Han C.S."/>
            <person name="Savvakis G."/>
            <person name="Kyrpides N.C."/>
            <person name="Typas M.A."/>
        </authorList>
    </citation>
    <scope>NUCLEOTIDE SEQUENCE [LARGE SCALE GENOMIC DNA]</scope>
    <source>
        <strain evidence="16">ATCC 10988 / DSM 424 / CCUG 17860 / LMG 404 / NCIMB 8938 / NRRL B-806 / ZM1</strain>
    </source>
</reference>
<dbReference type="HOGENOM" id="CLU_009116_1_0_5"/>
<evidence type="ECO:0000256" key="10">
    <source>
        <dbReference type="ARBA" id="ARBA00023167"/>
    </source>
</evidence>
<name>A0A0H3FYK2_ZYMMA</name>
<evidence type="ECO:0000259" key="14">
    <source>
        <dbReference type="PROSITE" id="PS51671"/>
    </source>
</evidence>